<dbReference type="SUPFAM" id="SSF52540">
    <property type="entry name" value="P-loop containing nucleoside triphosphate hydrolases"/>
    <property type="match status" value="1"/>
</dbReference>
<reference evidence="1" key="2">
    <citation type="submission" date="2019-06" db="EMBL/GenBank/DDBJ databases">
        <title>Genomics analysis of Aphanomyces spp. identifies a new class of oomycete effector associated with host adaptation.</title>
        <authorList>
            <person name="Gaulin E."/>
        </authorList>
    </citation>
    <scope>NUCLEOTIDE SEQUENCE</scope>
    <source>
        <strain evidence="1">CBS 578.67</strain>
    </source>
</reference>
<name>A0A485LFS3_9STRA</name>
<dbReference type="EMBL" id="VJMH01006725">
    <property type="protein sequence ID" value="KAF0688446.1"/>
    <property type="molecule type" value="Genomic_DNA"/>
</dbReference>
<sequence>MWALDETALDLVQRTWYDHPFRSGIDVVDSAFPDGIKSRSVVEVYGDAQSPKSLLLHHLCAAYLAHDARAQVHYFDHECMMNVDEMKHIVEASVSSEREGAMNLESIMKRLFVYQCGSSDEWSASLRDIHTKLLKQSGVLLLIAVDCIGSFHLIDKMIQHRLQDTSYKKVPKVYMQLKDLVRQHSATIFAAKNNDLERGWKHTEYLPAEWTSLLTKRLHVRLLDGRGGTAPTYELKVDNNVRVFRASSEGRRLEQEHTA</sequence>
<dbReference type="InterPro" id="IPR030547">
    <property type="entry name" value="XRCC2"/>
</dbReference>
<evidence type="ECO:0000313" key="1">
    <source>
        <dbReference type="EMBL" id="KAF0688446.1"/>
    </source>
</evidence>
<accession>A0A485LFS3</accession>
<dbReference type="EMBL" id="CAADRA010006748">
    <property type="protein sequence ID" value="VFT96659.1"/>
    <property type="molecule type" value="Genomic_DNA"/>
</dbReference>
<dbReference type="Proteomes" id="UP000332933">
    <property type="component" value="Unassembled WGS sequence"/>
</dbReference>
<reference evidence="2 3" key="1">
    <citation type="submission" date="2019-03" db="EMBL/GenBank/DDBJ databases">
        <authorList>
            <person name="Gaulin E."/>
            <person name="Dumas B."/>
        </authorList>
    </citation>
    <scope>NUCLEOTIDE SEQUENCE [LARGE SCALE GENOMIC DNA]</scope>
    <source>
        <strain evidence="2">CBS 568.67</strain>
    </source>
</reference>
<organism evidence="2 3">
    <name type="scientific">Aphanomyces stellatus</name>
    <dbReference type="NCBI Taxonomy" id="120398"/>
    <lineage>
        <taxon>Eukaryota</taxon>
        <taxon>Sar</taxon>
        <taxon>Stramenopiles</taxon>
        <taxon>Oomycota</taxon>
        <taxon>Saprolegniomycetes</taxon>
        <taxon>Saprolegniales</taxon>
        <taxon>Verrucalvaceae</taxon>
        <taxon>Aphanomyces</taxon>
    </lineage>
</organism>
<gene>
    <name evidence="2" type="primary">Aste57867_19962</name>
    <name evidence="1" type="ORF">As57867_019896</name>
    <name evidence="2" type="ORF">ASTE57867_19962</name>
</gene>
<proteinExistence type="predicted"/>
<dbReference type="GO" id="GO:0000724">
    <property type="term" value="P:double-strand break repair via homologous recombination"/>
    <property type="evidence" value="ECO:0007669"/>
    <property type="project" value="InterPro"/>
</dbReference>
<evidence type="ECO:0000313" key="2">
    <source>
        <dbReference type="EMBL" id="VFT96659.1"/>
    </source>
</evidence>
<dbReference type="OrthoDB" id="420422at2759"/>
<dbReference type="GO" id="GO:0005657">
    <property type="term" value="C:replication fork"/>
    <property type="evidence" value="ECO:0007669"/>
    <property type="project" value="InterPro"/>
</dbReference>
<evidence type="ECO:0000313" key="3">
    <source>
        <dbReference type="Proteomes" id="UP000332933"/>
    </source>
</evidence>
<keyword evidence="3" id="KW-1185">Reference proteome</keyword>
<dbReference type="PANTHER" id="PTHR46644:SF2">
    <property type="entry name" value="DNA REPAIR PROTEIN XRCC2"/>
    <property type="match status" value="1"/>
</dbReference>
<dbReference type="Gene3D" id="3.40.50.300">
    <property type="entry name" value="P-loop containing nucleotide triphosphate hydrolases"/>
    <property type="match status" value="1"/>
</dbReference>
<dbReference type="PANTHER" id="PTHR46644">
    <property type="entry name" value="DNA REPAIR PROTEIN XRCC2"/>
    <property type="match status" value="1"/>
</dbReference>
<dbReference type="GO" id="GO:0033063">
    <property type="term" value="C:Rad51B-Rad51C-Rad51D-XRCC2 complex"/>
    <property type="evidence" value="ECO:0007669"/>
    <property type="project" value="InterPro"/>
</dbReference>
<dbReference type="InterPro" id="IPR027417">
    <property type="entry name" value="P-loop_NTPase"/>
</dbReference>
<dbReference type="AlphaFoldDB" id="A0A485LFS3"/>
<protein>
    <submittedName>
        <fullName evidence="2">Aste57867_19962 protein</fullName>
    </submittedName>
</protein>